<keyword evidence="6" id="KW-1185">Reference proteome</keyword>
<evidence type="ECO:0000256" key="3">
    <source>
        <dbReference type="SAM" id="Phobius"/>
    </source>
</evidence>
<name>A0ABP9B224_9PSEU</name>
<dbReference type="RefSeq" id="WP_345414345.1">
    <property type="nucleotide sequence ID" value="NZ_BAABHO010000015.1"/>
</dbReference>
<feature type="region of interest" description="Disordered" evidence="2">
    <location>
        <begin position="1"/>
        <end position="32"/>
    </location>
</feature>
<feature type="region of interest" description="Disordered" evidence="2">
    <location>
        <begin position="143"/>
        <end position="169"/>
    </location>
</feature>
<evidence type="ECO:0000313" key="5">
    <source>
        <dbReference type="EMBL" id="GAA4788157.1"/>
    </source>
</evidence>
<evidence type="ECO:0000256" key="1">
    <source>
        <dbReference type="PROSITE-ProRule" id="PRU00473"/>
    </source>
</evidence>
<organism evidence="5 6">
    <name type="scientific">Actinomycetospora chlora</name>
    <dbReference type="NCBI Taxonomy" id="663608"/>
    <lineage>
        <taxon>Bacteria</taxon>
        <taxon>Bacillati</taxon>
        <taxon>Actinomycetota</taxon>
        <taxon>Actinomycetes</taxon>
        <taxon>Pseudonocardiales</taxon>
        <taxon>Pseudonocardiaceae</taxon>
        <taxon>Actinomycetospora</taxon>
    </lineage>
</organism>
<dbReference type="InterPro" id="IPR006665">
    <property type="entry name" value="OmpA-like"/>
</dbReference>
<reference evidence="6" key="1">
    <citation type="journal article" date="2019" name="Int. J. Syst. Evol. Microbiol.">
        <title>The Global Catalogue of Microorganisms (GCM) 10K type strain sequencing project: providing services to taxonomists for standard genome sequencing and annotation.</title>
        <authorList>
            <consortium name="The Broad Institute Genomics Platform"/>
            <consortium name="The Broad Institute Genome Sequencing Center for Infectious Disease"/>
            <person name="Wu L."/>
            <person name="Ma J."/>
        </authorList>
    </citation>
    <scope>NUCLEOTIDE SEQUENCE [LARGE SCALE GENOMIC DNA]</scope>
    <source>
        <strain evidence="6">JCM 17979</strain>
    </source>
</reference>
<dbReference type="EMBL" id="BAABHO010000015">
    <property type="protein sequence ID" value="GAA4788157.1"/>
    <property type="molecule type" value="Genomic_DNA"/>
</dbReference>
<protein>
    <recommendedName>
        <fullName evidence="4">OmpA-like domain-containing protein</fullName>
    </recommendedName>
</protein>
<dbReference type="Pfam" id="PF00691">
    <property type="entry name" value="OmpA"/>
    <property type="match status" value="1"/>
</dbReference>
<feature type="transmembrane region" description="Helical" evidence="3">
    <location>
        <begin position="42"/>
        <end position="64"/>
    </location>
</feature>
<feature type="domain" description="OmpA-like" evidence="4">
    <location>
        <begin position="104"/>
        <end position="213"/>
    </location>
</feature>
<dbReference type="Gene3D" id="3.30.1330.60">
    <property type="entry name" value="OmpA-like domain"/>
    <property type="match status" value="1"/>
</dbReference>
<dbReference type="Proteomes" id="UP001500928">
    <property type="component" value="Unassembled WGS sequence"/>
</dbReference>
<dbReference type="PANTHER" id="PTHR30329">
    <property type="entry name" value="STATOR ELEMENT OF FLAGELLAR MOTOR COMPLEX"/>
    <property type="match status" value="1"/>
</dbReference>
<gene>
    <name evidence="5" type="ORF">GCM10023200_23150</name>
</gene>
<accession>A0ABP9B224</accession>
<dbReference type="InterPro" id="IPR036737">
    <property type="entry name" value="OmpA-like_sf"/>
</dbReference>
<dbReference type="InterPro" id="IPR050330">
    <property type="entry name" value="Bact_OuterMem_StrucFunc"/>
</dbReference>
<proteinExistence type="predicted"/>
<feature type="compositionally biased region" description="Gly residues" evidence="2">
    <location>
        <begin position="19"/>
        <end position="31"/>
    </location>
</feature>
<dbReference type="CDD" id="cd07185">
    <property type="entry name" value="OmpA_C-like"/>
    <property type="match status" value="1"/>
</dbReference>
<keyword evidence="3" id="KW-0812">Transmembrane</keyword>
<dbReference type="SUPFAM" id="SSF103088">
    <property type="entry name" value="OmpA-like"/>
    <property type="match status" value="1"/>
</dbReference>
<comment type="caution">
    <text evidence="5">The sequence shown here is derived from an EMBL/GenBank/DDBJ whole genome shotgun (WGS) entry which is preliminary data.</text>
</comment>
<sequence length="213" mass="21220">MTGGGHHRGRVTDRPGGAHWWGGTGRAGGGSHARRAVRRGPLLLLALVAVLLVAGVVVGVVGLGDSGNGSGPTPAASASGPPPATTRPAIERTTPAPDAAVLQSTIDEVLTGAPLRFAADSATPTPEAVAAVDRLAAVLTATPGPPVTVEGHTAPAGEETGSAQQLSRERADEIVRRLEAAGVPTGRLTAVGVGPARPLATLEASRRVELRVG</sequence>
<evidence type="ECO:0000259" key="4">
    <source>
        <dbReference type="PROSITE" id="PS51123"/>
    </source>
</evidence>
<feature type="region of interest" description="Disordered" evidence="2">
    <location>
        <begin position="68"/>
        <end position="97"/>
    </location>
</feature>
<keyword evidence="3" id="KW-1133">Transmembrane helix</keyword>
<evidence type="ECO:0000313" key="6">
    <source>
        <dbReference type="Proteomes" id="UP001500928"/>
    </source>
</evidence>
<dbReference type="PROSITE" id="PS51123">
    <property type="entry name" value="OMPA_2"/>
    <property type="match status" value="1"/>
</dbReference>
<keyword evidence="1 3" id="KW-0472">Membrane</keyword>
<evidence type="ECO:0000256" key="2">
    <source>
        <dbReference type="SAM" id="MobiDB-lite"/>
    </source>
</evidence>
<dbReference type="PANTHER" id="PTHR30329:SF21">
    <property type="entry name" value="LIPOPROTEIN YIAD-RELATED"/>
    <property type="match status" value="1"/>
</dbReference>